<reference evidence="2 3" key="1">
    <citation type="submission" date="2024-11" db="EMBL/GenBank/DDBJ databases">
        <title>First Report of Moraxella oculi in Brazil in an Infectious Bovine Keratoconjunctivitis Outbreak.</title>
        <authorList>
            <person name="Carvalho C.V."/>
            <person name="Domingues R."/>
            <person name="Coutinho C."/>
            <person name="Honorio N.T.B.S."/>
            <person name="Faza D.R.L.R."/>
            <person name="Carvalho W.A."/>
            <person name="Machado A.B.F."/>
            <person name="Martins M.F."/>
            <person name="Gaspar E.B."/>
        </authorList>
    </citation>
    <scope>NUCLEOTIDE SEQUENCE [LARGE SCALE GENOMIC DNA]</scope>
    <source>
        <strain evidence="2 3">2117LE</strain>
    </source>
</reference>
<gene>
    <name evidence="2" type="ORF">ACJHVH_09415</name>
</gene>
<dbReference type="Proteomes" id="UP001624684">
    <property type="component" value="Unassembled WGS sequence"/>
</dbReference>
<dbReference type="Pfam" id="PF04830">
    <property type="entry name" value="DUF637"/>
    <property type="match status" value="1"/>
</dbReference>
<proteinExistence type="predicted"/>
<accession>A0ABW8UD48</accession>
<evidence type="ECO:0000313" key="3">
    <source>
        <dbReference type="Proteomes" id="UP001624684"/>
    </source>
</evidence>
<feature type="non-terminal residue" evidence="2">
    <location>
        <position position="1"/>
    </location>
</feature>
<sequence>RHQKDSNWVLWQRTLDQGQIKQSAILPSFTGMNKPVLDAKGGISVQIPDSEKNTQRRQLTEQILELANQPEYAYLSDLTQRDDINWQQLILTDEDWDYKQQGLTPAGAAIVTIALSIATGGASSSIASAATTAFQSNTIGAMASTAFNTLTNKAAISLINNQGNIKATLKELGSKDSVKQLAFALASAGIGHKIDKTLGLKNTDITKANLNQRTIKVITDSTSKSLLESAIYGSNLEENLKKNLKAGLASVGTQQAFSNIVKNLDGNTLSENLSHKLAAGLTGCLSAKASGNDCNAGAIGA</sequence>
<feature type="non-terminal residue" evidence="2">
    <location>
        <position position="301"/>
    </location>
</feature>
<evidence type="ECO:0000313" key="2">
    <source>
        <dbReference type="EMBL" id="MFL1733185.1"/>
    </source>
</evidence>
<dbReference type="InterPro" id="IPR006915">
    <property type="entry name" value="DUF637_hemagglutn_put"/>
</dbReference>
<comment type="caution">
    <text evidence="2">The sequence shown here is derived from an EMBL/GenBank/DDBJ whole genome shotgun (WGS) entry which is preliminary data.</text>
</comment>
<organism evidence="2 3">
    <name type="scientific">Moraxella oculi</name>
    <dbReference type="NCBI Taxonomy" id="2940516"/>
    <lineage>
        <taxon>Bacteria</taxon>
        <taxon>Pseudomonadati</taxon>
        <taxon>Pseudomonadota</taxon>
        <taxon>Gammaproteobacteria</taxon>
        <taxon>Moraxellales</taxon>
        <taxon>Moraxellaceae</taxon>
        <taxon>Moraxella</taxon>
    </lineage>
</organism>
<keyword evidence="3" id="KW-1185">Reference proteome</keyword>
<dbReference type="EMBL" id="JBJJXE010000053">
    <property type="protein sequence ID" value="MFL1733185.1"/>
    <property type="molecule type" value="Genomic_DNA"/>
</dbReference>
<dbReference type="RefSeq" id="WP_407069657.1">
    <property type="nucleotide sequence ID" value="NZ_JBJJXE010000053.1"/>
</dbReference>
<protein>
    <submittedName>
        <fullName evidence="2">DUF637 domain-containing protein</fullName>
    </submittedName>
</protein>
<name>A0ABW8UD48_9GAMM</name>
<feature type="domain" description="DUF637" evidence="1">
    <location>
        <begin position="142"/>
        <end position="301"/>
    </location>
</feature>
<evidence type="ECO:0000259" key="1">
    <source>
        <dbReference type="Pfam" id="PF04830"/>
    </source>
</evidence>